<evidence type="ECO:0000259" key="5">
    <source>
        <dbReference type="PROSITE" id="PS50819"/>
    </source>
</evidence>
<keyword evidence="2" id="KW-0378">Hydrolase</keyword>
<dbReference type="GO" id="GO:0003677">
    <property type="term" value="F:DNA binding"/>
    <property type="evidence" value="ECO:0007669"/>
    <property type="project" value="InterPro"/>
</dbReference>
<organism evidence="7">
    <name type="scientific">viral metagenome</name>
    <dbReference type="NCBI Taxonomy" id="1070528"/>
    <lineage>
        <taxon>unclassified sequences</taxon>
        <taxon>metagenomes</taxon>
        <taxon>organismal metagenomes</taxon>
    </lineage>
</organism>
<evidence type="ECO:0000256" key="2">
    <source>
        <dbReference type="ARBA" id="ARBA00022801"/>
    </source>
</evidence>
<keyword evidence="4" id="KW-0067">ATP-binding</keyword>
<dbReference type="PROSITE" id="PS50819">
    <property type="entry name" value="INTEIN_ENDONUCLEASE"/>
    <property type="match status" value="1"/>
</dbReference>
<dbReference type="SMART" id="SM00487">
    <property type="entry name" value="DEXDc"/>
    <property type="match status" value="1"/>
</dbReference>
<dbReference type="SUPFAM" id="SSF55608">
    <property type="entry name" value="Homing endonucleases"/>
    <property type="match status" value="1"/>
</dbReference>
<dbReference type="Gene3D" id="3.40.50.300">
    <property type="entry name" value="P-loop containing nucleotide triphosphate hydrolases"/>
    <property type="match status" value="2"/>
</dbReference>
<dbReference type="SUPFAM" id="SSF51294">
    <property type="entry name" value="Hedgehog/intein (Hint) domain"/>
    <property type="match status" value="1"/>
</dbReference>
<dbReference type="GO" id="GO:0016787">
    <property type="term" value="F:hydrolase activity"/>
    <property type="evidence" value="ECO:0007669"/>
    <property type="project" value="UniProtKB-KW"/>
</dbReference>
<evidence type="ECO:0000256" key="1">
    <source>
        <dbReference type="ARBA" id="ARBA00022741"/>
    </source>
</evidence>
<dbReference type="Gene3D" id="3.10.28.10">
    <property type="entry name" value="Homing endonucleases"/>
    <property type="match status" value="1"/>
</dbReference>
<dbReference type="InterPro" id="IPR014001">
    <property type="entry name" value="Helicase_ATP-bd"/>
</dbReference>
<feature type="domain" description="DOD-type homing endonuclease" evidence="5">
    <location>
        <begin position="286"/>
        <end position="417"/>
    </location>
</feature>
<dbReference type="PANTHER" id="PTHR11274">
    <property type="entry name" value="RAD25/XP-B DNA REPAIR HELICASE"/>
    <property type="match status" value="1"/>
</dbReference>
<dbReference type="InterPro" id="IPR007869">
    <property type="entry name" value="Homing_endonuc_PI-Sce"/>
</dbReference>
<evidence type="ECO:0000259" key="6">
    <source>
        <dbReference type="PROSITE" id="PS51192"/>
    </source>
</evidence>
<dbReference type="InterPro" id="IPR004042">
    <property type="entry name" value="Intein_endonuc_central"/>
</dbReference>
<evidence type="ECO:0008006" key="8">
    <source>
        <dbReference type="Google" id="ProtNLM"/>
    </source>
</evidence>
<dbReference type="GO" id="GO:0016539">
    <property type="term" value="P:intein-mediated protein splicing"/>
    <property type="evidence" value="ECO:0007669"/>
    <property type="project" value="InterPro"/>
</dbReference>
<dbReference type="EMBL" id="MN740199">
    <property type="protein sequence ID" value="QHT93040.1"/>
    <property type="molecule type" value="Genomic_DNA"/>
</dbReference>
<dbReference type="Pfam" id="PF04851">
    <property type="entry name" value="ResIII"/>
    <property type="match status" value="1"/>
</dbReference>
<dbReference type="Gene3D" id="2.170.16.10">
    <property type="entry name" value="Hedgehog/Intein (Hint) domain"/>
    <property type="match status" value="1"/>
</dbReference>
<protein>
    <recommendedName>
        <fullName evidence="8">Helicase ATP-binding domain-containing protein</fullName>
    </recommendedName>
</protein>
<dbReference type="Pfam" id="PF05204">
    <property type="entry name" value="Hom_end"/>
    <property type="match status" value="1"/>
</dbReference>
<evidence type="ECO:0000256" key="4">
    <source>
        <dbReference type="ARBA" id="ARBA00022840"/>
    </source>
</evidence>
<dbReference type="SUPFAM" id="SSF52540">
    <property type="entry name" value="P-loop containing nucleoside triphosphate hydrolases"/>
    <property type="match status" value="1"/>
</dbReference>
<dbReference type="InterPro" id="IPR006142">
    <property type="entry name" value="INTEIN"/>
</dbReference>
<dbReference type="InterPro" id="IPR006935">
    <property type="entry name" value="Helicase/UvrB_N"/>
</dbReference>
<dbReference type="InterPro" id="IPR036844">
    <property type="entry name" value="Hint_dom_sf"/>
</dbReference>
<dbReference type="PRINTS" id="PR00379">
    <property type="entry name" value="INTEIN"/>
</dbReference>
<evidence type="ECO:0000313" key="7">
    <source>
        <dbReference type="EMBL" id="QHT93040.1"/>
    </source>
</evidence>
<dbReference type="InterPro" id="IPR050615">
    <property type="entry name" value="ATP-dep_DNA_Helicase"/>
</dbReference>
<reference evidence="7" key="1">
    <citation type="journal article" date="2020" name="Nature">
        <title>Giant virus diversity and host interactions through global metagenomics.</title>
        <authorList>
            <person name="Schulz F."/>
            <person name="Roux S."/>
            <person name="Paez-Espino D."/>
            <person name="Jungbluth S."/>
            <person name="Walsh D.A."/>
            <person name="Denef V.J."/>
            <person name="McMahon K.D."/>
            <person name="Konstantinidis K.T."/>
            <person name="Eloe-Fadrosh E.A."/>
            <person name="Kyrpides N.C."/>
            <person name="Woyke T."/>
        </authorList>
    </citation>
    <scope>NUCLEOTIDE SEQUENCE</scope>
    <source>
        <strain evidence="7">GVMAG-M-3300023210-19</strain>
    </source>
</reference>
<dbReference type="InterPro" id="IPR007868">
    <property type="entry name" value="Hom_end_hint"/>
</dbReference>
<dbReference type="Pfam" id="PF05203">
    <property type="entry name" value="Hom_end_hint"/>
    <property type="match status" value="1"/>
</dbReference>
<feature type="domain" description="Helicase ATP-binding" evidence="6">
    <location>
        <begin position="487"/>
        <end position="636"/>
    </location>
</feature>
<evidence type="ECO:0000256" key="3">
    <source>
        <dbReference type="ARBA" id="ARBA00022806"/>
    </source>
</evidence>
<keyword evidence="1" id="KW-0547">Nucleotide-binding</keyword>
<proteinExistence type="predicted"/>
<dbReference type="PANTHER" id="PTHR11274:SF0">
    <property type="entry name" value="GENERAL TRANSCRIPTION AND DNA REPAIR FACTOR IIH HELICASE SUBUNIT XPB"/>
    <property type="match status" value="1"/>
</dbReference>
<accession>A0A6C0IK65</accession>
<sequence length="881" mass="101123">MNRKKNIKQPTIKDSFLLTPEYKENVRISSHLGRKGYTIPKSTLSEKDIACLKEELLVKPVEMKMNYGAPGAAGSNAFPVYKENDKKIYIPRFYGVERYGLPDKSELQEGDDIDVTFDKQVRDYQEHIIGVYMNHIGEPISKNNTQNGNGGILEVPCGRGKCLSKDTPIMMYDGSIKMVQDVKVGDKLMGDDSTPRNVLTLARGKEMMYKVIPNKGDSYTVNESHILSLRYSTSMNKNTPKGTVVDMSVLDYLNLPKSYHGRGGPLVGYRVPIQFPKKDVDIDPYLLGYWLGDGHSKGSVISTQESHVLTHLQNNCFPENHPELYLQYTGAQYDYRINSTKKGAGCNSFMNGLRKYNLINNKHIPHDYKCNDRETQLALLAGLMDSDGSVHDNCYDILQKNEILLDDIIFVARSLGFAAYKKECKKSCVYKGEKREGTYYRTCIHGKGLEEIPVKCPRKKANPRKQTKEALNTRIRLEQVGIDNYYGFEIDGNRRFVLGDYTVTHNTVMALKIISNLQKKTLIIVHKEFLMNQWIDRIEEFLPGARVGKIQGQKFDIEDKDIVIGMLQSLYDKDYGPTGFQSFGLTIVDEVHRIGSEQFSKTLLKVTTPNMLGISATVDRKDGLTKVLYMFIGNKIYSEERNDDDPVCVRAIHFHTNDNEFNDVEVDYRGNTKYSTMITKLCAYDPRTRFIIQVLQDLLSEDPDKQIMVLCHNRSLLTAIYTYIRTWNNDEEMIGYYVGGMKQVDLEKTEKKRIVLATYAMAAEALDIKTLSTLVMVTPKTDITQSVGRILRVKHTKPIIVDIIDQHDPFQKQWIQRRRYYKKCNYKIIQNNSKKYTNMMNADDTNEWKLVFDPKDKTTKMDEEKELKIERKCLIAFDNLE</sequence>
<dbReference type="AlphaFoldDB" id="A0A6C0IK65"/>
<keyword evidence="3" id="KW-0347">Helicase</keyword>
<dbReference type="GO" id="GO:0005524">
    <property type="term" value="F:ATP binding"/>
    <property type="evidence" value="ECO:0007669"/>
    <property type="project" value="UniProtKB-KW"/>
</dbReference>
<name>A0A6C0IK65_9ZZZZ</name>
<dbReference type="InterPro" id="IPR027434">
    <property type="entry name" value="Homing_endonucl"/>
</dbReference>
<dbReference type="GO" id="GO:0004386">
    <property type="term" value="F:helicase activity"/>
    <property type="evidence" value="ECO:0007669"/>
    <property type="project" value="UniProtKB-KW"/>
</dbReference>
<dbReference type="GO" id="GO:0004519">
    <property type="term" value="F:endonuclease activity"/>
    <property type="evidence" value="ECO:0007669"/>
    <property type="project" value="InterPro"/>
</dbReference>
<dbReference type="PROSITE" id="PS51192">
    <property type="entry name" value="HELICASE_ATP_BIND_1"/>
    <property type="match status" value="1"/>
</dbReference>
<dbReference type="InterPro" id="IPR027417">
    <property type="entry name" value="P-loop_NTPase"/>
</dbReference>